<dbReference type="InterPro" id="IPR036388">
    <property type="entry name" value="WH-like_DNA-bd_sf"/>
</dbReference>
<evidence type="ECO:0000259" key="4">
    <source>
        <dbReference type="PROSITE" id="PS50949"/>
    </source>
</evidence>
<dbReference type="Pfam" id="PF00392">
    <property type="entry name" value="GntR"/>
    <property type="match status" value="1"/>
</dbReference>
<dbReference type="SMART" id="SM00345">
    <property type="entry name" value="HTH_GNTR"/>
    <property type="match status" value="1"/>
</dbReference>
<evidence type="ECO:0000313" key="5">
    <source>
        <dbReference type="EMBL" id="KRN19109.1"/>
    </source>
</evidence>
<evidence type="ECO:0000256" key="3">
    <source>
        <dbReference type="ARBA" id="ARBA00023163"/>
    </source>
</evidence>
<dbReference type="EMBL" id="AYZJ01000077">
    <property type="protein sequence ID" value="KRN19109.1"/>
    <property type="molecule type" value="Genomic_DNA"/>
</dbReference>
<dbReference type="InterPro" id="IPR011711">
    <property type="entry name" value="GntR_C"/>
</dbReference>
<keyword evidence="2" id="KW-0238">DNA-binding</keyword>
<comment type="caution">
    <text evidence="5">The sequence shown here is derived from an EMBL/GenBank/DDBJ whole genome shotgun (WGS) entry which is preliminary data.</text>
</comment>
<dbReference type="InterPro" id="IPR008920">
    <property type="entry name" value="TF_FadR/GntR_C"/>
</dbReference>
<dbReference type="PANTHER" id="PTHR43537">
    <property type="entry name" value="TRANSCRIPTIONAL REGULATOR, GNTR FAMILY"/>
    <property type="match status" value="1"/>
</dbReference>
<keyword evidence="3" id="KW-0804">Transcription</keyword>
<dbReference type="RefSeq" id="WP_056989823.1">
    <property type="nucleotide sequence ID" value="NZ_AYZJ01000077.1"/>
</dbReference>
<dbReference type="InterPro" id="IPR000524">
    <property type="entry name" value="Tscrpt_reg_HTH_GntR"/>
</dbReference>
<dbReference type="AlphaFoldDB" id="A0A0R2EYU3"/>
<dbReference type="PROSITE" id="PS50949">
    <property type="entry name" value="HTH_GNTR"/>
    <property type="match status" value="1"/>
</dbReference>
<organism evidence="5 6">
    <name type="scientific">Lacticaseibacillus camelliae DSM 22697 = JCM 13995</name>
    <dbReference type="NCBI Taxonomy" id="1423730"/>
    <lineage>
        <taxon>Bacteria</taxon>
        <taxon>Bacillati</taxon>
        <taxon>Bacillota</taxon>
        <taxon>Bacilli</taxon>
        <taxon>Lactobacillales</taxon>
        <taxon>Lactobacillaceae</taxon>
        <taxon>Lacticaseibacillus</taxon>
    </lineage>
</organism>
<evidence type="ECO:0000256" key="2">
    <source>
        <dbReference type="ARBA" id="ARBA00023125"/>
    </source>
</evidence>
<dbReference type="GO" id="GO:0003700">
    <property type="term" value="F:DNA-binding transcription factor activity"/>
    <property type="evidence" value="ECO:0007669"/>
    <property type="project" value="InterPro"/>
</dbReference>
<gene>
    <name evidence="5" type="ORF">FC75_GL000207</name>
</gene>
<name>A0A0R2EYU3_9LACO</name>
<dbReference type="PANTHER" id="PTHR43537:SF51">
    <property type="entry name" value="HTH-TYPE TRANSCRIPTIONAL REGULATOR LGOR-RELATED"/>
    <property type="match status" value="1"/>
</dbReference>
<protein>
    <submittedName>
        <fullName evidence="5">Transcriptional regulator</fullName>
    </submittedName>
</protein>
<dbReference type="PATRIC" id="fig|1423730.4.peg.219"/>
<dbReference type="Proteomes" id="UP000050865">
    <property type="component" value="Unassembled WGS sequence"/>
</dbReference>
<dbReference type="SUPFAM" id="SSF46785">
    <property type="entry name" value="Winged helix' DNA-binding domain"/>
    <property type="match status" value="1"/>
</dbReference>
<feature type="domain" description="HTH gntR-type" evidence="4">
    <location>
        <begin position="5"/>
        <end position="72"/>
    </location>
</feature>
<keyword evidence="1" id="KW-0805">Transcription regulation</keyword>
<dbReference type="SUPFAM" id="SSF48008">
    <property type="entry name" value="GntR ligand-binding domain-like"/>
    <property type="match status" value="1"/>
</dbReference>
<dbReference type="Gene3D" id="1.20.120.530">
    <property type="entry name" value="GntR ligand-binding domain-like"/>
    <property type="match status" value="1"/>
</dbReference>
<dbReference type="Gene3D" id="1.10.10.10">
    <property type="entry name" value="Winged helix-like DNA-binding domain superfamily/Winged helix DNA-binding domain"/>
    <property type="match status" value="1"/>
</dbReference>
<dbReference type="STRING" id="1423730.FC75_GL000207"/>
<dbReference type="SMART" id="SM00895">
    <property type="entry name" value="FCD"/>
    <property type="match status" value="1"/>
</dbReference>
<reference evidence="5 6" key="1">
    <citation type="journal article" date="2015" name="Genome Announc.">
        <title>Expanding the biotechnology potential of lactobacilli through comparative genomics of 213 strains and associated genera.</title>
        <authorList>
            <person name="Sun Z."/>
            <person name="Harris H.M."/>
            <person name="McCann A."/>
            <person name="Guo C."/>
            <person name="Argimon S."/>
            <person name="Zhang W."/>
            <person name="Yang X."/>
            <person name="Jeffery I.B."/>
            <person name="Cooney J.C."/>
            <person name="Kagawa T.F."/>
            <person name="Liu W."/>
            <person name="Song Y."/>
            <person name="Salvetti E."/>
            <person name="Wrobel A."/>
            <person name="Rasinkangas P."/>
            <person name="Parkhill J."/>
            <person name="Rea M.C."/>
            <person name="O'Sullivan O."/>
            <person name="Ritari J."/>
            <person name="Douillard F.P."/>
            <person name="Paul Ross R."/>
            <person name="Yang R."/>
            <person name="Briner A.E."/>
            <person name="Felis G.E."/>
            <person name="de Vos W.M."/>
            <person name="Barrangou R."/>
            <person name="Klaenhammer T.R."/>
            <person name="Caufield P.W."/>
            <person name="Cui Y."/>
            <person name="Zhang H."/>
            <person name="O'Toole P.W."/>
        </authorList>
    </citation>
    <scope>NUCLEOTIDE SEQUENCE [LARGE SCALE GENOMIC DNA]</scope>
    <source>
        <strain evidence="5 6">DSM 22697</strain>
    </source>
</reference>
<keyword evidence="6" id="KW-1185">Reference proteome</keyword>
<evidence type="ECO:0000256" key="1">
    <source>
        <dbReference type="ARBA" id="ARBA00023015"/>
    </source>
</evidence>
<dbReference type="CDD" id="cd07377">
    <property type="entry name" value="WHTH_GntR"/>
    <property type="match status" value="1"/>
</dbReference>
<evidence type="ECO:0000313" key="6">
    <source>
        <dbReference type="Proteomes" id="UP000050865"/>
    </source>
</evidence>
<proteinExistence type="predicted"/>
<dbReference type="Pfam" id="PF07729">
    <property type="entry name" value="FCD"/>
    <property type="match status" value="1"/>
</dbReference>
<accession>A0A0R2EYU3</accession>
<dbReference type="GO" id="GO:0003677">
    <property type="term" value="F:DNA binding"/>
    <property type="evidence" value="ECO:0007669"/>
    <property type="project" value="UniProtKB-KW"/>
</dbReference>
<dbReference type="InterPro" id="IPR036390">
    <property type="entry name" value="WH_DNA-bd_sf"/>
</dbReference>
<sequence length="221" mass="25446">MAETVNYQDAAYAAILKQIMRLELVPGQRINKKALETQLGIGTTPVREAIIRLQREGLIVVQPQSGTYVAKIALAEVYQARFVRESLEKVVVVESIPKMTADDFATLNDMIAQQKKYLAKHDYDHFFDLDDAFHKTFYQVDAKDYVWNWIQLCNLQFNRFRYLRLEVKDLDWQQIIDDHQAILDAVKNKQGTRAETAVSRHLHMVDADAAVAVKAHSDYFA</sequence>